<reference evidence="1 2" key="1">
    <citation type="submission" date="2018-11" db="EMBL/GenBank/DDBJ databases">
        <title>Trebonia kvetii gen.nov., sp.nov., a novel acidophilic actinobacterium, and proposal of the new actinobacterial family Treboniaceae fam. nov.</title>
        <authorList>
            <person name="Rapoport D."/>
            <person name="Sagova-Mareckova M."/>
            <person name="Sedlacek I."/>
            <person name="Provaznik J."/>
            <person name="Kralova S."/>
            <person name="Pavlinic D."/>
            <person name="Benes V."/>
            <person name="Kopecky J."/>
        </authorList>
    </citation>
    <scope>NUCLEOTIDE SEQUENCE [LARGE SCALE GENOMIC DNA]</scope>
    <source>
        <strain evidence="1 2">15Tr583</strain>
    </source>
</reference>
<evidence type="ECO:0000313" key="1">
    <source>
        <dbReference type="EMBL" id="TVZ01228.1"/>
    </source>
</evidence>
<organism evidence="1 2">
    <name type="scientific">Trebonia kvetii</name>
    <dbReference type="NCBI Taxonomy" id="2480626"/>
    <lineage>
        <taxon>Bacteria</taxon>
        <taxon>Bacillati</taxon>
        <taxon>Actinomycetota</taxon>
        <taxon>Actinomycetes</taxon>
        <taxon>Streptosporangiales</taxon>
        <taxon>Treboniaceae</taxon>
        <taxon>Trebonia</taxon>
    </lineage>
</organism>
<proteinExistence type="predicted"/>
<comment type="caution">
    <text evidence="1">The sequence shown here is derived from an EMBL/GenBank/DDBJ whole genome shotgun (WGS) entry which is preliminary data.</text>
</comment>
<accession>A0A6P2BQU1</accession>
<dbReference type="EMBL" id="RPFW01000007">
    <property type="protein sequence ID" value="TVZ01228.1"/>
    <property type="molecule type" value="Genomic_DNA"/>
</dbReference>
<dbReference type="RefSeq" id="WP_145859620.1">
    <property type="nucleotide sequence ID" value="NZ_RPFW01000007.1"/>
</dbReference>
<gene>
    <name evidence="1" type="ORF">EAS64_33660</name>
</gene>
<keyword evidence="2" id="KW-1185">Reference proteome</keyword>
<sequence>MTYSEKLGGEWVPAPAGWRVRYDLPDGDVEELDVVGWLTEEDGEITPLVWHEASLGVRRWMDLPEAIFDYQELLGPSHGQGIVANA</sequence>
<dbReference type="Proteomes" id="UP000460272">
    <property type="component" value="Unassembled WGS sequence"/>
</dbReference>
<dbReference type="AlphaFoldDB" id="A0A6P2BQU1"/>
<protein>
    <submittedName>
        <fullName evidence="1">Uncharacterized protein</fullName>
    </submittedName>
</protein>
<evidence type="ECO:0000313" key="2">
    <source>
        <dbReference type="Proteomes" id="UP000460272"/>
    </source>
</evidence>
<dbReference type="OrthoDB" id="4557579at2"/>
<name>A0A6P2BQU1_9ACTN</name>